<feature type="non-terminal residue" evidence="1">
    <location>
        <position position="1"/>
    </location>
</feature>
<reference evidence="1" key="1">
    <citation type="submission" date="2014-12" db="EMBL/GenBank/DDBJ databases">
        <title>Insight into the proteome of Arion vulgaris.</title>
        <authorList>
            <person name="Aradska J."/>
            <person name="Bulat T."/>
            <person name="Smidak R."/>
            <person name="Sarate P."/>
            <person name="Gangsoo J."/>
            <person name="Sialana F."/>
            <person name="Bilban M."/>
            <person name="Lubec G."/>
        </authorList>
    </citation>
    <scope>NUCLEOTIDE SEQUENCE</scope>
    <source>
        <tissue evidence="1">Skin</tissue>
    </source>
</reference>
<evidence type="ECO:0000313" key="1">
    <source>
        <dbReference type="EMBL" id="CEK63719.1"/>
    </source>
</evidence>
<dbReference type="EMBL" id="HACG01016854">
    <property type="protein sequence ID" value="CEK63719.1"/>
    <property type="molecule type" value="Transcribed_RNA"/>
</dbReference>
<sequence length="57" mass="6352">KSVSKIVWLLKCNTDGHITQSFKSRGGNNVPGITYNRCGRLLLSHNDLAGHMHHCHV</sequence>
<organism evidence="1">
    <name type="scientific">Arion vulgaris</name>
    <dbReference type="NCBI Taxonomy" id="1028688"/>
    <lineage>
        <taxon>Eukaryota</taxon>
        <taxon>Metazoa</taxon>
        <taxon>Spiralia</taxon>
        <taxon>Lophotrochozoa</taxon>
        <taxon>Mollusca</taxon>
        <taxon>Gastropoda</taxon>
        <taxon>Heterobranchia</taxon>
        <taxon>Euthyneura</taxon>
        <taxon>Panpulmonata</taxon>
        <taxon>Eupulmonata</taxon>
        <taxon>Stylommatophora</taxon>
        <taxon>Helicina</taxon>
        <taxon>Arionoidea</taxon>
        <taxon>Arionidae</taxon>
        <taxon>Arion</taxon>
    </lineage>
</organism>
<name>A0A0B6Z4Y2_9EUPU</name>
<gene>
    <name evidence="1" type="primary">ORF49223</name>
</gene>
<accession>A0A0B6Z4Y2</accession>
<protein>
    <submittedName>
        <fullName evidence="1">Uncharacterized protein</fullName>
    </submittedName>
</protein>
<dbReference type="AlphaFoldDB" id="A0A0B6Z4Y2"/>
<proteinExistence type="predicted"/>